<protein>
    <submittedName>
        <fullName evidence="2">Uncharacterized protein</fullName>
    </submittedName>
</protein>
<proteinExistence type="predicted"/>
<sequence>MSRNSISGQIPTSPSLSDMEFDFSDGAHHPDAPRHAVGSHNHHGQGAQIELPKRLTRYLPADSRDAFIGSLLSSTAETVRLIKKECPSLAHVAEKDIALQLRFDGDTQKVVKNVLFRVLPGAWPSAVSDVLPLVHVSVKRDTSAMQHHATANATPNPLLPRDLKEPTWEDLRREGVLLGVRGWTDRPTGFGPNSESRKYV</sequence>
<gene>
    <name evidence="2" type="ORF">DB88DRAFT_329960</name>
</gene>
<reference evidence="2" key="1">
    <citation type="submission" date="2023-02" db="EMBL/GenBank/DDBJ databases">
        <title>Identification and recombinant expression of a fungal hydrolase from Papiliotrema laurentii that hydrolyzes apple cutin and clears colloidal polyester polyurethane.</title>
        <authorList>
            <consortium name="DOE Joint Genome Institute"/>
            <person name="Roman V.A."/>
            <person name="Bojanowski C."/>
            <person name="Crable B.R."/>
            <person name="Wagner D.N."/>
            <person name="Hung C.S."/>
            <person name="Nadeau L.J."/>
            <person name="Schratz L."/>
            <person name="Haridas S."/>
            <person name="Pangilinan J."/>
            <person name="Lipzen A."/>
            <person name="Na H."/>
            <person name="Yan M."/>
            <person name="Ng V."/>
            <person name="Grigoriev I.V."/>
            <person name="Spatafora J.W."/>
            <person name="Barlow D."/>
            <person name="Biffinger J."/>
            <person name="Kelley-Loughnane N."/>
            <person name="Varaljay V.A."/>
            <person name="Crookes-Goodson W.J."/>
        </authorList>
    </citation>
    <scope>NUCLEOTIDE SEQUENCE</scope>
    <source>
        <strain evidence="2">5307AH</strain>
    </source>
</reference>
<name>A0AAD9CYQ3_PAPLA</name>
<feature type="compositionally biased region" description="Polar residues" evidence="1">
    <location>
        <begin position="1"/>
        <end position="16"/>
    </location>
</feature>
<feature type="region of interest" description="Disordered" evidence="1">
    <location>
        <begin position="1"/>
        <end position="51"/>
    </location>
</feature>
<organism evidence="2 3">
    <name type="scientific">Papiliotrema laurentii</name>
    <name type="common">Cryptococcus laurentii</name>
    <dbReference type="NCBI Taxonomy" id="5418"/>
    <lineage>
        <taxon>Eukaryota</taxon>
        <taxon>Fungi</taxon>
        <taxon>Dikarya</taxon>
        <taxon>Basidiomycota</taxon>
        <taxon>Agaricomycotina</taxon>
        <taxon>Tremellomycetes</taxon>
        <taxon>Tremellales</taxon>
        <taxon>Rhynchogastremaceae</taxon>
        <taxon>Papiliotrema</taxon>
    </lineage>
</organism>
<evidence type="ECO:0000313" key="3">
    <source>
        <dbReference type="Proteomes" id="UP001182556"/>
    </source>
</evidence>
<comment type="caution">
    <text evidence="2">The sequence shown here is derived from an EMBL/GenBank/DDBJ whole genome shotgun (WGS) entry which is preliminary data.</text>
</comment>
<dbReference type="AlphaFoldDB" id="A0AAD9CYQ3"/>
<keyword evidence="3" id="KW-1185">Reference proteome</keyword>
<evidence type="ECO:0000256" key="1">
    <source>
        <dbReference type="SAM" id="MobiDB-lite"/>
    </source>
</evidence>
<evidence type="ECO:0000313" key="2">
    <source>
        <dbReference type="EMBL" id="KAK1923048.1"/>
    </source>
</evidence>
<accession>A0AAD9CYQ3</accession>
<dbReference type="Proteomes" id="UP001182556">
    <property type="component" value="Unassembled WGS sequence"/>
</dbReference>
<dbReference type="EMBL" id="JAODAN010000007">
    <property type="protein sequence ID" value="KAK1923048.1"/>
    <property type="molecule type" value="Genomic_DNA"/>
</dbReference>
<feature type="compositionally biased region" description="Basic and acidic residues" evidence="1">
    <location>
        <begin position="25"/>
        <end position="34"/>
    </location>
</feature>